<feature type="non-terminal residue" evidence="1">
    <location>
        <position position="1"/>
    </location>
</feature>
<proteinExistence type="predicted"/>
<gene>
    <name evidence="1" type="ORF">S12H4_03166</name>
</gene>
<protein>
    <submittedName>
        <fullName evidence="1">Uncharacterized protein</fullName>
    </submittedName>
</protein>
<name>X1SRF3_9ZZZZ</name>
<comment type="caution">
    <text evidence="1">The sequence shown here is derived from an EMBL/GenBank/DDBJ whole genome shotgun (WGS) entry which is preliminary data.</text>
</comment>
<accession>X1SRF3</accession>
<evidence type="ECO:0000313" key="1">
    <source>
        <dbReference type="EMBL" id="GAI70399.1"/>
    </source>
</evidence>
<dbReference type="EMBL" id="BARW01000863">
    <property type="protein sequence ID" value="GAI70399.1"/>
    <property type="molecule type" value="Genomic_DNA"/>
</dbReference>
<reference evidence="1" key="1">
    <citation type="journal article" date="2014" name="Front. Microbiol.">
        <title>High frequency of phylogenetically diverse reductive dehalogenase-homologous genes in deep subseafloor sedimentary metagenomes.</title>
        <authorList>
            <person name="Kawai M."/>
            <person name="Futagami T."/>
            <person name="Toyoda A."/>
            <person name="Takaki Y."/>
            <person name="Nishi S."/>
            <person name="Hori S."/>
            <person name="Arai W."/>
            <person name="Tsubouchi T."/>
            <person name="Morono Y."/>
            <person name="Uchiyama I."/>
            <person name="Ito T."/>
            <person name="Fujiyama A."/>
            <person name="Inagaki F."/>
            <person name="Takami H."/>
        </authorList>
    </citation>
    <scope>NUCLEOTIDE SEQUENCE</scope>
    <source>
        <strain evidence="1">Expedition CK06-06</strain>
    </source>
</reference>
<sequence>CVIDRLEVVKDEIIYGDDNQWHFDDKAGVIVQCPECSDRLDTTDLSILGVPADIIKKVTSSS</sequence>
<dbReference type="AlphaFoldDB" id="X1SRF3"/>
<organism evidence="1">
    <name type="scientific">marine sediment metagenome</name>
    <dbReference type="NCBI Taxonomy" id="412755"/>
    <lineage>
        <taxon>unclassified sequences</taxon>
        <taxon>metagenomes</taxon>
        <taxon>ecological metagenomes</taxon>
    </lineage>
</organism>